<keyword evidence="4" id="KW-1134">Transmembrane beta strand</keyword>
<keyword evidence="5" id="KW-0812">Transmembrane</keyword>
<feature type="domain" description="TamA POTRA" evidence="14">
    <location>
        <begin position="28"/>
        <end position="104"/>
    </location>
</feature>
<dbReference type="Gene3D" id="2.40.160.50">
    <property type="entry name" value="membrane protein fhac: a member of the omp85/tpsb transporter family"/>
    <property type="match status" value="1"/>
</dbReference>
<dbReference type="Pfam" id="PF07244">
    <property type="entry name" value="POTRA"/>
    <property type="match status" value="1"/>
</dbReference>
<organism evidence="15 16">
    <name type="scientific">Cellvibrio japonicus (strain Ueda107)</name>
    <name type="common">Pseudomonas fluorescens subsp. cellulosa</name>
    <dbReference type="NCBI Taxonomy" id="498211"/>
    <lineage>
        <taxon>Bacteria</taxon>
        <taxon>Pseudomonadati</taxon>
        <taxon>Pseudomonadota</taxon>
        <taxon>Gammaproteobacteria</taxon>
        <taxon>Cellvibrionales</taxon>
        <taxon>Cellvibrionaceae</taxon>
        <taxon>Cellvibrio</taxon>
    </lineage>
</organism>
<sequence>MLTVLNRFRVWWWLPLCAVGQALAATPEIEISGGIKSLRENIRHYLSIAEESCTTQPWRLNALLGSSEAEIRSASQALGYYELQYEAKLTRGDNCWGLEIKLTPGEPVRVTELRIEVLGPGEADPVFQPLFENPGIKIGNRLNHDNYEKLKARFGTYAAAHGYFDGEFALSRVEVNRAERSARIALVYHTGPRYKIGAINLQHKILSEAFLRRYLTFSEGDPYDSDKLLDLRTQLNASNYFAVTTASPNLQELENGEVAIDIVLEERKRREYSVGAGVATDTGPRLLLGYEDRYINQRGHRLSADLNTSEIKTTAEVAYTIPMQKPAQEFLRIYTRYLDENSDTKNTTKHVYGTSYSFLQRNRWLQTYALDYEQESSLIQGRTVSTDLIVPSVSFTRTRTDGNPYPLSGWSLLGKLSGSPQSLGSDFSFVQFYGRAKWITALGPGRLLWRSELGTTSTVDFDELPASVRFFAGGDQSVRGYAYESLGPTGIVNGEEEVIGGKHLLTTSVEYDYRLPEKDWVLAAFYDLGNAADTLENVEFQRGVGLGVRWISPIGPVRLDFARALDGDEGWRIHISMGPDL</sequence>
<protein>
    <recommendedName>
        <fullName evidence="3">Translocation and assembly module subunit TamA</fullName>
    </recommendedName>
    <alternativeName>
        <fullName evidence="9">Autotransporter assembly factor TamA</fullName>
    </alternativeName>
</protein>
<keyword evidence="7" id="KW-0472">Membrane</keyword>
<dbReference type="GO" id="GO:0097347">
    <property type="term" value="C:TAM protein secretion complex"/>
    <property type="evidence" value="ECO:0007669"/>
    <property type="project" value="TreeGrafter"/>
</dbReference>
<dbReference type="Proteomes" id="UP000001036">
    <property type="component" value="Chromosome"/>
</dbReference>
<dbReference type="PANTHER" id="PTHR12815">
    <property type="entry name" value="SORTING AND ASSEMBLY MACHINERY SAMM50 PROTEIN FAMILY MEMBER"/>
    <property type="match status" value="1"/>
</dbReference>
<feature type="domain" description="Bacterial surface antigen (D15)" evidence="12">
    <location>
        <begin position="298"/>
        <end position="578"/>
    </location>
</feature>
<evidence type="ECO:0000259" key="14">
    <source>
        <dbReference type="Pfam" id="PF17243"/>
    </source>
</evidence>
<evidence type="ECO:0000259" key="12">
    <source>
        <dbReference type="Pfam" id="PF01103"/>
    </source>
</evidence>
<dbReference type="eggNOG" id="COG0729">
    <property type="taxonomic scope" value="Bacteria"/>
</dbReference>
<accession>B3PF57</accession>
<evidence type="ECO:0000313" key="15">
    <source>
        <dbReference type="EMBL" id="ACE84588.1"/>
    </source>
</evidence>
<dbReference type="KEGG" id="cja:CJA_3371"/>
<dbReference type="InterPro" id="IPR010827">
    <property type="entry name" value="BamA/TamA_POTRA"/>
</dbReference>
<dbReference type="InterPro" id="IPR035243">
    <property type="entry name" value="TamA_POTRA_Dom_1"/>
</dbReference>
<comment type="similarity">
    <text evidence="2">Belongs to the TamA family.</text>
</comment>
<keyword evidence="8" id="KW-0998">Cell outer membrane</keyword>
<dbReference type="GO" id="GO:0009279">
    <property type="term" value="C:cell outer membrane"/>
    <property type="evidence" value="ECO:0007669"/>
    <property type="project" value="UniProtKB-SubCell"/>
</dbReference>
<feature type="domain" description="POTRA" evidence="13">
    <location>
        <begin position="194"/>
        <end position="267"/>
    </location>
</feature>
<dbReference type="GO" id="GO:0009306">
    <property type="term" value="P:protein secretion"/>
    <property type="evidence" value="ECO:0007669"/>
    <property type="project" value="TreeGrafter"/>
</dbReference>
<evidence type="ECO:0000256" key="9">
    <source>
        <dbReference type="ARBA" id="ARBA00033063"/>
    </source>
</evidence>
<evidence type="ECO:0000256" key="8">
    <source>
        <dbReference type="ARBA" id="ARBA00023237"/>
    </source>
</evidence>
<comment type="subcellular location">
    <subcellularLocation>
        <location evidence="1">Cell outer membrane</location>
    </subcellularLocation>
</comment>
<keyword evidence="16" id="KW-1185">Reference proteome</keyword>
<name>B3PF57_CELJU</name>
<dbReference type="InterPro" id="IPR000184">
    <property type="entry name" value="Bac_surfAg_D15"/>
</dbReference>
<gene>
    <name evidence="15" type="ordered locus">CJA_3371</name>
</gene>
<dbReference type="AlphaFoldDB" id="B3PF57"/>
<evidence type="ECO:0000256" key="1">
    <source>
        <dbReference type="ARBA" id="ARBA00004442"/>
    </source>
</evidence>
<dbReference type="EMBL" id="CP000934">
    <property type="protein sequence ID" value="ACE84588.1"/>
    <property type="molecule type" value="Genomic_DNA"/>
</dbReference>
<proteinExistence type="inferred from homology"/>
<dbReference type="Pfam" id="PF01103">
    <property type="entry name" value="Omp85"/>
    <property type="match status" value="1"/>
</dbReference>
<evidence type="ECO:0000256" key="4">
    <source>
        <dbReference type="ARBA" id="ARBA00022452"/>
    </source>
</evidence>
<feature type="signal peptide" evidence="11">
    <location>
        <begin position="1"/>
        <end position="24"/>
    </location>
</feature>
<dbReference type="InterPro" id="IPR039910">
    <property type="entry name" value="D15-like"/>
</dbReference>
<evidence type="ECO:0000256" key="2">
    <source>
        <dbReference type="ARBA" id="ARBA00010248"/>
    </source>
</evidence>
<reference evidence="15 16" key="1">
    <citation type="journal article" date="2008" name="J. Bacteriol.">
        <title>Insights into plant cell wall degradation from the genome sequence of the soil bacterium Cellvibrio japonicus.</title>
        <authorList>
            <person name="Deboy R.T."/>
            <person name="Mongodin E.F."/>
            <person name="Fouts D.E."/>
            <person name="Tailford L.E."/>
            <person name="Khouri H."/>
            <person name="Emerson J.B."/>
            <person name="Mohamoud Y."/>
            <person name="Watkins K."/>
            <person name="Henrissat B."/>
            <person name="Gilbert H.J."/>
            <person name="Nelson K.E."/>
        </authorList>
    </citation>
    <scope>NUCLEOTIDE SEQUENCE [LARGE SCALE GENOMIC DNA]</scope>
    <source>
        <strain evidence="15 16">Ueda107</strain>
    </source>
</reference>
<evidence type="ECO:0000256" key="3">
    <source>
        <dbReference type="ARBA" id="ARBA00015419"/>
    </source>
</evidence>
<dbReference type="OrthoDB" id="9803054at2"/>
<dbReference type="STRING" id="498211.CJA_3371"/>
<evidence type="ECO:0000256" key="6">
    <source>
        <dbReference type="ARBA" id="ARBA00022729"/>
    </source>
</evidence>
<dbReference type="Pfam" id="PF17243">
    <property type="entry name" value="POTRA_TamA_1"/>
    <property type="match status" value="1"/>
</dbReference>
<evidence type="ECO:0000256" key="11">
    <source>
        <dbReference type="SAM" id="SignalP"/>
    </source>
</evidence>
<dbReference type="Gene3D" id="3.10.20.310">
    <property type="entry name" value="membrane protein fhac"/>
    <property type="match status" value="3"/>
</dbReference>
<evidence type="ECO:0000256" key="10">
    <source>
        <dbReference type="ARBA" id="ARBA00093548"/>
    </source>
</evidence>
<evidence type="ECO:0000259" key="13">
    <source>
        <dbReference type="Pfam" id="PF07244"/>
    </source>
</evidence>
<evidence type="ECO:0000256" key="5">
    <source>
        <dbReference type="ARBA" id="ARBA00022692"/>
    </source>
</evidence>
<evidence type="ECO:0000256" key="7">
    <source>
        <dbReference type="ARBA" id="ARBA00023136"/>
    </source>
</evidence>
<dbReference type="PANTHER" id="PTHR12815:SF47">
    <property type="entry name" value="TRANSLOCATION AND ASSEMBLY MODULE SUBUNIT TAMA"/>
    <property type="match status" value="1"/>
</dbReference>
<dbReference type="RefSeq" id="WP_012488947.1">
    <property type="nucleotide sequence ID" value="NC_010995.1"/>
</dbReference>
<dbReference type="HOGENOM" id="CLU_018618_1_0_6"/>
<evidence type="ECO:0000313" key="16">
    <source>
        <dbReference type="Proteomes" id="UP000001036"/>
    </source>
</evidence>
<comment type="subunit">
    <text evidence="10">Interacts with TamB to form the translocation and assembly module (TAM).</text>
</comment>
<feature type="chain" id="PRO_5002796616" description="Translocation and assembly module subunit TamA" evidence="11">
    <location>
        <begin position="25"/>
        <end position="581"/>
    </location>
</feature>
<keyword evidence="6 11" id="KW-0732">Signal</keyword>